<evidence type="ECO:0000256" key="1">
    <source>
        <dbReference type="ARBA" id="ARBA00005234"/>
    </source>
</evidence>
<sequence>MEQFHKEAQARVKTIMAAYDRISDDEDVSTKQPYKSLRKKACTSRDELLLPINRSYQLKPSLHWKPLPPPPLTSIKEDEPDVTEVTAVPTVDRKCFKMTKATDVREVTSRQPPIRTKSLAVRPLRQDSTPSTSSRIIPPKLNDRKILKTDKNVTVKEKTGAWPRNCLGASNYGDSNKKPLSSAFTKWKPTTITESIHIEEKKQYQQLLQQCTQNQSPSSLSPLHIVCQISSSSSSSSSPVMHDVRWSRNSSIESVQSDAGRENMSPVIFTSSKLLRTSDKSKTSRKEKEESEDHKRPATHQKSSGSRIPLSDITMRKEFRNSREKMNKMSESVIRSGSLRTSDEEELSLGQLVRQQHAKGKKPDAIPVIDLCHSDSDSIESVKDSESDSIEIVDEFPSSRRKTDLLKDLYNGKWMEAKQDEFSSIDLKAKSKSIKDEELQSEKMNRVNDLHEKVKRLKQLDIIFAMPEKHRAATASVKKQMFIPLTPEMQEEIEAALVPYPKSEVLIHKFNIKITRRDIATLDGLNWLSDEVVNFYMNLIMDRSVRNKRLPKVYVFSTFFYPKLYQSGHKSVSRWTKKVDIFTYNILLVPIHLDVHWCMAMVDFRKRCITYYDSMLGDNPECLELLLEYIKAEHLDKKKIAYRTAAWKLECAKDIPEQMNGSDCGMFSCKFAEFKSRLAPLDFTQEDMPYFRQRMVYEIIKGKLLEGYGGDEILPTFTSDDACLYSILPKVTVYTWFVHFVDYFQSK</sequence>
<dbReference type="GO" id="GO:0016929">
    <property type="term" value="F:deSUMOylase activity"/>
    <property type="evidence" value="ECO:0007669"/>
    <property type="project" value="TreeGrafter"/>
</dbReference>
<gene>
    <name evidence="7" type="ORF">O3P69_000005</name>
</gene>
<keyword evidence="2" id="KW-0645">Protease</keyword>
<dbReference type="FunFam" id="3.40.395.10:FF:000001">
    <property type="entry name" value="Sentrin-specific protease 1"/>
    <property type="match status" value="1"/>
</dbReference>
<reference evidence="7 8" key="1">
    <citation type="submission" date="2023-03" db="EMBL/GenBank/DDBJ databases">
        <title>High-quality genome of Scylla paramamosain provides insights in environmental adaptation.</title>
        <authorList>
            <person name="Zhang L."/>
        </authorList>
    </citation>
    <scope>NUCLEOTIDE SEQUENCE [LARGE SCALE GENOMIC DNA]</scope>
    <source>
        <strain evidence="7">LZ_2023a</strain>
        <tissue evidence="7">Muscle</tissue>
    </source>
</reference>
<dbReference type="Pfam" id="PF02902">
    <property type="entry name" value="Peptidase_C48"/>
    <property type="match status" value="1"/>
</dbReference>
<feature type="domain" description="Ubiquitin-like protease family profile" evidence="6">
    <location>
        <begin position="512"/>
        <end position="675"/>
    </location>
</feature>
<evidence type="ECO:0000259" key="6">
    <source>
        <dbReference type="PROSITE" id="PS50600"/>
    </source>
</evidence>
<evidence type="ECO:0000256" key="5">
    <source>
        <dbReference type="SAM" id="MobiDB-lite"/>
    </source>
</evidence>
<organism evidence="7 8">
    <name type="scientific">Scylla paramamosain</name>
    <name type="common">Mud crab</name>
    <dbReference type="NCBI Taxonomy" id="85552"/>
    <lineage>
        <taxon>Eukaryota</taxon>
        <taxon>Metazoa</taxon>
        <taxon>Ecdysozoa</taxon>
        <taxon>Arthropoda</taxon>
        <taxon>Crustacea</taxon>
        <taxon>Multicrustacea</taxon>
        <taxon>Malacostraca</taxon>
        <taxon>Eumalacostraca</taxon>
        <taxon>Eucarida</taxon>
        <taxon>Decapoda</taxon>
        <taxon>Pleocyemata</taxon>
        <taxon>Brachyura</taxon>
        <taxon>Eubrachyura</taxon>
        <taxon>Portunoidea</taxon>
        <taxon>Portunidae</taxon>
        <taxon>Portuninae</taxon>
        <taxon>Scylla</taxon>
    </lineage>
</organism>
<dbReference type="InterPro" id="IPR038765">
    <property type="entry name" value="Papain-like_cys_pep_sf"/>
</dbReference>
<dbReference type="Gene3D" id="3.40.395.10">
    <property type="entry name" value="Adenoviral Proteinase, Chain A"/>
    <property type="match status" value="1"/>
</dbReference>
<feature type="compositionally biased region" description="Polar residues" evidence="5">
    <location>
        <begin position="329"/>
        <end position="340"/>
    </location>
</feature>
<dbReference type="GO" id="GO:0016926">
    <property type="term" value="P:protein desumoylation"/>
    <property type="evidence" value="ECO:0007669"/>
    <property type="project" value="TreeGrafter"/>
</dbReference>
<proteinExistence type="inferred from homology"/>
<dbReference type="AlphaFoldDB" id="A0AAW0UU20"/>
<comment type="caution">
    <text evidence="7">The sequence shown here is derived from an EMBL/GenBank/DDBJ whole genome shotgun (WGS) entry which is preliminary data.</text>
</comment>
<protein>
    <recommendedName>
        <fullName evidence="6">Ubiquitin-like protease family profile domain-containing protein</fullName>
    </recommendedName>
</protein>
<keyword evidence="8" id="KW-1185">Reference proteome</keyword>
<comment type="similarity">
    <text evidence="1">Belongs to the peptidase C48 family.</text>
</comment>
<dbReference type="SUPFAM" id="SSF54001">
    <property type="entry name" value="Cysteine proteinases"/>
    <property type="match status" value="1"/>
</dbReference>
<dbReference type="PANTHER" id="PTHR12606">
    <property type="entry name" value="SENTRIN/SUMO-SPECIFIC PROTEASE"/>
    <property type="match status" value="1"/>
</dbReference>
<evidence type="ECO:0000256" key="3">
    <source>
        <dbReference type="ARBA" id="ARBA00022801"/>
    </source>
</evidence>
<accession>A0AAW0UU20</accession>
<keyword evidence="4" id="KW-0788">Thiol protease</keyword>
<keyword evidence="3" id="KW-0378">Hydrolase</keyword>
<feature type="compositionally biased region" description="Basic and acidic residues" evidence="5">
    <location>
        <begin position="276"/>
        <end position="296"/>
    </location>
</feature>
<dbReference type="GO" id="GO:0060255">
    <property type="term" value="P:regulation of macromolecule metabolic process"/>
    <property type="evidence" value="ECO:0007669"/>
    <property type="project" value="UniProtKB-ARBA"/>
</dbReference>
<dbReference type="EMBL" id="JARAKH010000005">
    <property type="protein sequence ID" value="KAK8403618.1"/>
    <property type="molecule type" value="Genomic_DNA"/>
</dbReference>
<dbReference type="GO" id="GO:0006508">
    <property type="term" value="P:proteolysis"/>
    <property type="evidence" value="ECO:0007669"/>
    <property type="project" value="UniProtKB-KW"/>
</dbReference>
<feature type="compositionally biased region" description="Basic and acidic residues" evidence="5">
    <location>
        <begin position="314"/>
        <end position="328"/>
    </location>
</feature>
<dbReference type="GO" id="GO:0005634">
    <property type="term" value="C:nucleus"/>
    <property type="evidence" value="ECO:0007669"/>
    <property type="project" value="TreeGrafter"/>
</dbReference>
<dbReference type="EMBL" id="JARAKH010000005">
    <property type="protein sequence ID" value="KAK8403619.1"/>
    <property type="molecule type" value="Genomic_DNA"/>
</dbReference>
<dbReference type="GO" id="GO:0080090">
    <property type="term" value="P:regulation of primary metabolic process"/>
    <property type="evidence" value="ECO:0007669"/>
    <property type="project" value="UniProtKB-ARBA"/>
</dbReference>
<name>A0AAW0UU20_SCYPA</name>
<dbReference type="Proteomes" id="UP001487740">
    <property type="component" value="Unassembled WGS sequence"/>
</dbReference>
<dbReference type="PANTHER" id="PTHR12606:SF141">
    <property type="entry name" value="GH15225P-RELATED"/>
    <property type="match status" value="1"/>
</dbReference>
<dbReference type="InterPro" id="IPR003653">
    <property type="entry name" value="Peptidase_C48_C"/>
</dbReference>
<dbReference type="PROSITE" id="PS50600">
    <property type="entry name" value="ULP_PROTEASE"/>
    <property type="match status" value="1"/>
</dbReference>
<evidence type="ECO:0000313" key="8">
    <source>
        <dbReference type="Proteomes" id="UP001487740"/>
    </source>
</evidence>
<feature type="region of interest" description="Disordered" evidence="5">
    <location>
        <begin position="254"/>
        <end position="341"/>
    </location>
</feature>
<evidence type="ECO:0000313" key="7">
    <source>
        <dbReference type="EMBL" id="KAK8403618.1"/>
    </source>
</evidence>
<evidence type="ECO:0000256" key="4">
    <source>
        <dbReference type="ARBA" id="ARBA00022807"/>
    </source>
</evidence>
<evidence type="ECO:0000256" key="2">
    <source>
        <dbReference type="ARBA" id="ARBA00022670"/>
    </source>
</evidence>